<dbReference type="GO" id="GO:0071949">
    <property type="term" value="F:FAD binding"/>
    <property type="evidence" value="ECO:0007669"/>
    <property type="project" value="InterPro"/>
</dbReference>
<keyword evidence="7" id="KW-0503">Monooxygenase</keyword>
<keyword evidence="5" id="KW-0472">Membrane</keyword>
<dbReference type="InterPro" id="IPR036188">
    <property type="entry name" value="FAD/NAD-bd_sf"/>
</dbReference>
<dbReference type="GO" id="GO:0004497">
    <property type="term" value="F:monooxygenase activity"/>
    <property type="evidence" value="ECO:0007669"/>
    <property type="project" value="UniProtKB-KW"/>
</dbReference>
<sequence length="462" mass="51474">MDRSKLKVLIVGGSVAGLTLAHCLERAGIAYAVLEKHGVAPNLGASLGIMPNGARILDQLGIYTEMEALAAPMHAVRFMYNDGYSFMDRSLSTLNPRFGYSFMFLERRQILEVLYSTLKHQSAVLTHKEVVCIEQTTGHVRVTTKDGSTYHGDIVVGADGVHSTVRSEMGRVADHIPMERNQWSAQYSCVSGISSHVEGLTPGEVIWASHDHRSIVTFPAKDGGVFWFLILKLEKRYQYPKIPRYSQEDAIKACQKHTHLSVTDRLTFNDIWNQRKTFSMTALEEGTLQTWCAGRIVCIGDSVHKMNPEIGQGANMAIEDAAALTNVLQGLLARLGGEKPSTADLAVAMRTFNRHRLPRTTRLCVYGTLLSRLTNRDGIFNALLGRYIVPYSLGLSSYLTKHIITHADWLEYIDVPVRAGPDFARPGRERRVSPALIPLVTSTVVSLFFLWKLWALVGYANW</sequence>
<dbReference type="Pfam" id="PF01494">
    <property type="entry name" value="FAD_binding_3"/>
    <property type="match status" value="1"/>
</dbReference>
<keyword evidence="8" id="KW-1185">Reference proteome</keyword>
<name>A0A5N6ZDE4_9EURO</name>
<keyword evidence="3" id="KW-0274">FAD</keyword>
<evidence type="ECO:0000256" key="5">
    <source>
        <dbReference type="SAM" id="Phobius"/>
    </source>
</evidence>
<evidence type="ECO:0000259" key="6">
    <source>
        <dbReference type="Pfam" id="PF01494"/>
    </source>
</evidence>
<keyword evidence="5" id="KW-1133">Transmembrane helix</keyword>
<comment type="similarity">
    <text evidence="1">Belongs to the paxM FAD-dependent monooxygenase family.</text>
</comment>
<dbReference type="OrthoDB" id="10029326at2759"/>
<dbReference type="SUPFAM" id="SSF51905">
    <property type="entry name" value="FAD/NAD(P)-binding domain"/>
    <property type="match status" value="1"/>
</dbReference>
<dbReference type="PANTHER" id="PTHR47356:SF2">
    <property type="entry name" value="FAD-BINDING DOMAIN-CONTAINING PROTEIN-RELATED"/>
    <property type="match status" value="1"/>
</dbReference>
<keyword evidence="5" id="KW-0812">Transmembrane</keyword>
<reference evidence="8" key="1">
    <citation type="submission" date="2019-04" db="EMBL/GenBank/DDBJ databases">
        <title>Friends and foes A comparative genomics studyof 23 Aspergillus species from section Flavi.</title>
        <authorList>
            <consortium name="DOE Joint Genome Institute"/>
            <person name="Kjaerbolling I."/>
            <person name="Vesth T."/>
            <person name="Frisvad J.C."/>
            <person name="Nybo J.L."/>
            <person name="Theobald S."/>
            <person name="Kildgaard S."/>
            <person name="Isbrandt T."/>
            <person name="Kuo A."/>
            <person name="Sato A."/>
            <person name="Lyhne E.K."/>
            <person name="Kogle M.E."/>
            <person name="Wiebenga A."/>
            <person name="Kun R.S."/>
            <person name="Lubbers R.J."/>
            <person name="Makela M.R."/>
            <person name="Barry K."/>
            <person name="Chovatia M."/>
            <person name="Clum A."/>
            <person name="Daum C."/>
            <person name="Haridas S."/>
            <person name="He G."/>
            <person name="LaButti K."/>
            <person name="Lipzen A."/>
            <person name="Mondo S."/>
            <person name="Riley R."/>
            <person name="Salamov A."/>
            <person name="Simmons B.A."/>
            <person name="Magnuson J.K."/>
            <person name="Henrissat B."/>
            <person name="Mortensen U.H."/>
            <person name="Larsen T.O."/>
            <person name="Devries R.P."/>
            <person name="Grigoriev I.V."/>
            <person name="Machida M."/>
            <person name="Baker S.E."/>
            <person name="Andersen M.R."/>
        </authorList>
    </citation>
    <scope>NUCLEOTIDE SEQUENCE [LARGE SCALE GENOMIC DNA]</scope>
    <source>
        <strain evidence="8">CBS 553.77</strain>
    </source>
</reference>
<evidence type="ECO:0000256" key="1">
    <source>
        <dbReference type="ARBA" id="ARBA00007992"/>
    </source>
</evidence>
<dbReference type="AlphaFoldDB" id="A0A5N6ZDE4"/>
<proteinExistence type="inferred from homology"/>
<keyword evidence="2" id="KW-0285">Flavoprotein</keyword>
<gene>
    <name evidence="7" type="ORF">BDV28DRAFT_162737</name>
</gene>
<feature type="domain" description="FAD-binding" evidence="6">
    <location>
        <begin position="6"/>
        <end position="329"/>
    </location>
</feature>
<evidence type="ECO:0000313" key="8">
    <source>
        <dbReference type="Proteomes" id="UP000327118"/>
    </source>
</evidence>
<organism evidence="7 8">
    <name type="scientific">Aspergillus coremiiformis</name>
    <dbReference type="NCBI Taxonomy" id="138285"/>
    <lineage>
        <taxon>Eukaryota</taxon>
        <taxon>Fungi</taxon>
        <taxon>Dikarya</taxon>
        <taxon>Ascomycota</taxon>
        <taxon>Pezizomycotina</taxon>
        <taxon>Eurotiomycetes</taxon>
        <taxon>Eurotiomycetidae</taxon>
        <taxon>Eurotiales</taxon>
        <taxon>Aspergillaceae</taxon>
        <taxon>Aspergillus</taxon>
        <taxon>Aspergillus subgen. Circumdati</taxon>
    </lineage>
</organism>
<protein>
    <submittedName>
        <fullName evidence="7">Flavo protein monooxygenase</fullName>
    </submittedName>
</protein>
<keyword evidence="4" id="KW-0560">Oxidoreductase</keyword>
<evidence type="ECO:0000256" key="4">
    <source>
        <dbReference type="ARBA" id="ARBA00023002"/>
    </source>
</evidence>
<dbReference type="InterPro" id="IPR050562">
    <property type="entry name" value="FAD_mOase_fung"/>
</dbReference>
<dbReference type="Proteomes" id="UP000327118">
    <property type="component" value="Unassembled WGS sequence"/>
</dbReference>
<dbReference type="PANTHER" id="PTHR47356">
    <property type="entry name" value="FAD-DEPENDENT MONOOXYGENASE ASQG-RELATED"/>
    <property type="match status" value="1"/>
</dbReference>
<dbReference type="PRINTS" id="PR00420">
    <property type="entry name" value="RNGMNOXGNASE"/>
</dbReference>
<dbReference type="Gene3D" id="3.50.50.60">
    <property type="entry name" value="FAD/NAD(P)-binding domain"/>
    <property type="match status" value="1"/>
</dbReference>
<evidence type="ECO:0000256" key="2">
    <source>
        <dbReference type="ARBA" id="ARBA00022630"/>
    </source>
</evidence>
<evidence type="ECO:0000256" key="3">
    <source>
        <dbReference type="ARBA" id="ARBA00022827"/>
    </source>
</evidence>
<accession>A0A5N6ZDE4</accession>
<evidence type="ECO:0000313" key="7">
    <source>
        <dbReference type="EMBL" id="KAE8355657.1"/>
    </source>
</evidence>
<dbReference type="InterPro" id="IPR002938">
    <property type="entry name" value="FAD-bd"/>
</dbReference>
<feature type="transmembrane region" description="Helical" evidence="5">
    <location>
        <begin position="435"/>
        <end position="457"/>
    </location>
</feature>
<dbReference type="EMBL" id="ML739049">
    <property type="protein sequence ID" value="KAE8355657.1"/>
    <property type="molecule type" value="Genomic_DNA"/>
</dbReference>